<name>A0A0D2H003_CLAB1</name>
<accession>A0A0D2H003</accession>
<dbReference type="Proteomes" id="UP000053789">
    <property type="component" value="Unassembled WGS sequence"/>
</dbReference>
<proteinExistence type="predicted"/>
<feature type="compositionally biased region" description="Acidic residues" evidence="1">
    <location>
        <begin position="125"/>
        <end position="138"/>
    </location>
</feature>
<evidence type="ECO:0000256" key="1">
    <source>
        <dbReference type="SAM" id="MobiDB-lite"/>
    </source>
</evidence>
<evidence type="ECO:0000313" key="3">
    <source>
        <dbReference type="Proteomes" id="UP000053789"/>
    </source>
</evidence>
<gene>
    <name evidence="2" type="ORF">Z519_12817</name>
</gene>
<sequence>MLTPCEVPASCVRRAQELLAANEACGRGGPGAPAPVEVRGLADILSREMQTAAARAARLAPGLPAVGGARAANAAPGSPGVASVSPVVQMGLLLEAVRVGVDTLRQRWNFEPYEWGDETFGVSSSEEDDDDEDEEGAN</sequence>
<dbReference type="RefSeq" id="XP_016613247.1">
    <property type="nucleotide sequence ID" value="XM_016770522.1"/>
</dbReference>
<organism evidence="2 3">
    <name type="scientific">Cladophialophora bantiana (strain ATCC 10958 / CBS 173.52 / CDC B-1940 / NIH 8579)</name>
    <name type="common">Xylohypha bantiana</name>
    <dbReference type="NCBI Taxonomy" id="1442370"/>
    <lineage>
        <taxon>Eukaryota</taxon>
        <taxon>Fungi</taxon>
        <taxon>Dikarya</taxon>
        <taxon>Ascomycota</taxon>
        <taxon>Pezizomycotina</taxon>
        <taxon>Eurotiomycetes</taxon>
        <taxon>Chaetothyriomycetidae</taxon>
        <taxon>Chaetothyriales</taxon>
        <taxon>Herpotrichiellaceae</taxon>
        <taxon>Cladophialophora</taxon>
    </lineage>
</organism>
<keyword evidence="3" id="KW-1185">Reference proteome</keyword>
<reference evidence="2" key="1">
    <citation type="submission" date="2015-01" db="EMBL/GenBank/DDBJ databases">
        <title>The Genome Sequence of Cladophialophora bantiana CBS 173.52.</title>
        <authorList>
            <consortium name="The Broad Institute Genomics Platform"/>
            <person name="Cuomo C."/>
            <person name="de Hoog S."/>
            <person name="Gorbushina A."/>
            <person name="Stielow B."/>
            <person name="Teixiera M."/>
            <person name="Abouelleil A."/>
            <person name="Chapman S.B."/>
            <person name="Priest M."/>
            <person name="Young S.K."/>
            <person name="Wortman J."/>
            <person name="Nusbaum C."/>
            <person name="Birren B."/>
        </authorList>
    </citation>
    <scope>NUCLEOTIDE SEQUENCE [LARGE SCALE GENOMIC DNA]</scope>
    <source>
        <strain evidence="2">CBS 173.52</strain>
    </source>
</reference>
<protein>
    <submittedName>
        <fullName evidence="2">Uncharacterized protein</fullName>
    </submittedName>
</protein>
<dbReference type="EMBL" id="KN847035">
    <property type="protein sequence ID" value="KIW86578.1"/>
    <property type="molecule type" value="Genomic_DNA"/>
</dbReference>
<dbReference type="HOGENOM" id="CLU_1855056_0_0_1"/>
<dbReference type="AlphaFoldDB" id="A0A0D2H003"/>
<evidence type="ECO:0000313" key="2">
    <source>
        <dbReference type="EMBL" id="KIW86578.1"/>
    </source>
</evidence>
<dbReference type="VEuPathDB" id="FungiDB:Z519_12817"/>
<feature type="region of interest" description="Disordered" evidence="1">
    <location>
        <begin position="116"/>
        <end position="138"/>
    </location>
</feature>
<dbReference type="GeneID" id="27705745"/>